<keyword evidence="4" id="KW-0808">Transferase</keyword>
<dbReference type="GO" id="GO:0009103">
    <property type="term" value="P:lipopolysaccharide biosynthetic process"/>
    <property type="evidence" value="ECO:0007669"/>
    <property type="project" value="UniProtKB-ARBA"/>
</dbReference>
<reference evidence="10 11" key="1">
    <citation type="journal article" date="2020" name="Biotechnol. Biofuels">
        <title>New insights from the biogas microbiome by comprehensive genome-resolved metagenomics of nearly 1600 species originating from multiple anaerobic digesters.</title>
        <authorList>
            <person name="Campanaro S."/>
            <person name="Treu L."/>
            <person name="Rodriguez-R L.M."/>
            <person name="Kovalovszki A."/>
            <person name="Ziels R.M."/>
            <person name="Maus I."/>
            <person name="Zhu X."/>
            <person name="Kougias P.G."/>
            <person name="Basile A."/>
            <person name="Luo G."/>
            <person name="Schluter A."/>
            <person name="Konstantinidis K.T."/>
            <person name="Angelidaki I."/>
        </authorList>
    </citation>
    <scope>NUCLEOTIDE SEQUENCE [LARGE SCALE GENOMIC DNA]</scope>
    <source>
        <strain evidence="10">AS27yjCOA_165</strain>
    </source>
</reference>
<evidence type="ECO:0000259" key="9">
    <source>
        <dbReference type="Pfam" id="PF13231"/>
    </source>
</evidence>
<dbReference type="Pfam" id="PF13231">
    <property type="entry name" value="PMT_2"/>
    <property type="match status" value="1"/>
</dbReference>
<evidence type="ECO:0000256" key="5">
    <source>
        <dbReference type="ARBA" id="ARBA00022692"/>
    </source>
</evidence>
<evidence type="ECO:0000256" key="4">
    <source>
        <dbReference type="ARBA" id="ARBA00022679"/>
    </source>
</evidence>
<evidence type="ECO:0000256" key="6">
    <source>
        <dbReference type="ARBA" id="ARBA00022989"/>
    </source>
</evidence>
<dbReference type="Proteomes" id="UP000526033">
    <property type="component" value="Unassembled WGS sequence"/>
</dbReference>
<evidence type="ECO:0000256" key="1">
    <source>
        <dbReference type="ARBA" id="ARBA00004651"/>
    </source>
</evidence>
<keyword evidence="6 8" id="KW-1133">Transmembrane helix</keyword>
<organism evidence="10 11">
    <name type="scientific">candidate division WWE3 bacterium</name>
    <dbReference type="NCBI Taxonomy" id="2053526"/>
    <lineage>
        <taxon>Bacteria</taxon>
        <taxon>Katanobacteria</taxon>
    </lineage>
</organism>
<comment type="subcellular location">
    <subcellularLocation>
        <location evidence="1">Cell membrane</location>
        <topology evidence="1">Multi-pass membrane protein</topology>
    </subcellularLocation>
</comment>
<feature type="domain" description="Glycosyltransferase RgtA/B/C/D-like" evidence="9">
    <location>
        <begin position="107"/>
        <end position="207"/>
    </location>
</feature>
<gene>
    <name evidence="10" type="ORF">GYA27_02230</name>
</gene>
<evidence type="ECO:0000256" key="2">
    <source>
        <dbReference type="ARBA" id="ARBA00022475"/>
    </source>
</evidence>
<feature type="transmembrane region" description="Helical" evidence="8">
    <location>
        <begin position="153"/>
        <end position="172"/>
    </location>
</feature>
<feature type="transmembrane region" description="Helical" evidence="8">
    <location>
        <begin position="291"/>
        <end position="316"/>
    </location>
</feature>
<dbReference type="AlphaFoldDB" id="A0A7X9DK62"/>
<feature type="transmembrane region" description="Helical" evidence="8">
    <location>
        <begin position="7"/>
        <end position="23"/>
    </location>
</feature>
<evidence type="ECO:0000256" key="3">
    <source>
        <dbReference type="ARBA" id="ARBA00022676"/>
    </source>
</evidence>
<evidence type="ECO:0000313" key="11">
    <source>
        <dbReference type="Proteomes" id="UP000526033"/>
    </source>
</evidence>
<dbReference type="PANTHER" id="PTHR33908">
    <property type="entry name" value="MANNOSYLTRANSFERASE YKCB-RELATED"/>
    <property type="match status" value="1"/>
</dbReference>
<protein>
    <recommendedName>
        <fullName evidence="9">Glycosyltransferase RgtA/B/C/D-like domain-containing protein</fullName>
    </recommendedName>
</protein>
<dbReference type="GO" id="GO:0016763">
    <property type="term" value="F:pentosyltransferase activity"/>
    <property type="evidence" value="ECO:0007669"/>
    <property type="project" value="TreeGrafter"/>
</dbReference>
<evidence type="ECO:0000256" key="7">
    <source>
        <dbReference type="ARBA" id="ARBA00023136"/>
    </source>
</evidence>
<keyword evidence="5 8" id="KW-0812">Transmembrane</keyword>
<proteinExistence type="predicted"/>
<feature type="transmembrane region" description="Helical" evidence="8">
    <location>
        <begin position="105"/>
        <end position="123"/>
    </location>
</feature>
<dbReference type="EMBL" id="JAAZNL010000020">
    <property type="protein sequence ID" value="NMB69995.1"/>
    <property type="molecule type" value="Genomic_DNA"/>
</dbReference>
<feature type="transmembrane region" description="Helical" evidence="8">
    <location>
        <begin position="353"/>
        <end position="373"/>
    </location>
</feature>
<dbReference type="PANTHER" id="PTHR33908:SF11">
    <property type="entry name" value="MEMBRANE PROTEIN"/>
    <property type="match status" value="1"/>
</dbReference>
<accession>A0A7X9DK62</accession>
<feature type="transmembrane region" description="Helical" evidence="8">
    <location>
        <begin position="179"/>
        <end position="194"/>
    </location>
</feature>
<sequence>MKLIKNIRSEIIIFTFFVLVHLVDLGHDNFNTDVWKWKQRSYDFGTGVYGLQFEKTFQKYHPGVTLMWIGSTGVKISNLLTQDLFKEAFNTNIKQLFLLDSIQKGLLVIVIGLVLSFSFYVVRKLFGQKFAFLAFILITLEPFYLGLTRVFHLEGIMSTFMLASVLWLYYYFIDTNKKRRLYISAVFGGLAVLTKTSSLFLLPFVGFSLVFLSGFIGYKEKLKISYFKKPVLLGLTWFGICVLVFVALWPVMWVNPLKALTGLYQGIADVGIETDHSQIYFGQKVADPGTLYYFVVLAFRSSVWMLLGFFGALYLLISKKFSDDKNKFIVFLLAYSFLYFAEITVPSKKLDRYILPSILTMSLVSTMFFYWVVE</sequence>
<keyword evidence="7 8" id="KW-0472">Membrane</keyword>
<name>A0A7X9DK62_UNCKA</name>
<feature type="transmembrane region" description="Helical" evidence="8">
    <location>
        <begin position="328"/>
        <end position="347"/>
    </location>
</feature>
<feature type="transmembrane region" description="Helical" evidence="8">
    <location>
        <begin position="230"/>
        <end position="252"/>
    </location>
</feature>
<evidence type="ECO:0000313" key="10">
    <source>
        <dbReference type="EMBL" id="NMB69995.1"/>
    </source>
</evidence>
<evidence type="ECO:0000256" key="8">
    <source>
        <dbReference type="SAM" id="Phobius"/>
    </source>
</evidence>
<feature type="non-terminal residue" evidence="10">
    <location>
        <position position="374"/>
    </location>
</feature>
<dbReference type="GO" id="GO:0005886">
    <property type="term" value="C:plasma membrane"/>
    <property type="evidence" value="ECO:0007669"/>
    <property type="project" value="UniProtKB-SubCell"/>
</dbReference>
<feature type="transmembrane region" description="Helical" evidence="8">
    <location>
        <begin position="200"/>
        <end position="218"/>
    </location>
</feature>
<feature type="transmembrane region" description="Helical" evidence="8">
    <location>
        <begin position="130"/>
        <end position="147"/>
    </location>
</feature>
<dbReference type="InterPro" id="IPR050297">
    <property type="entry name" value="LipidA_mod_glycosyltrf_83"/>
</dbReference>
<keyword evidence="2" id="KW-1003">Cell membrane</keyword>
<dbReference type="InterPro" id="IPR038731">
    <property type="entry name" value="RgtA/B/C-like"/>
</dbReference>
<keyword evidence="3" id="KW-0328">Glycosyltransferase</keyword>
<comment type="caution">
    <text evidence="10">The sequence shown here is derived from an EMBL/GenBank/DDBJ whole genome shotgun (WGS) entry which is preliminary data.</text>
</comment>